<dbReference type="OrthoDB" id="9799356at2"/>
<gene>
    <name evidence="1" type="ORF">GPICK_05400</name>
</gene>
<accession>A0A0B5B8K6</accession>
<dbReference type="Proteomes" id="UP000057609">
    <property type="component" value="Chromosome"/>
</dbReference>
<dbReference type="STRING" id="345632.GPICK_05400"/>
<reference evidence="1 2" key="1">
    <citation type="journal article" date="2015" name="Genome Announc.">
        <title>Complete Genome of Geobacter pickeringii G13T, a Metal-Reducing Isolate from Sedimentary Kaolin Deposits.</title>
        <authorList>
            <person name="Badalamenti J.P."/>
            <person name="Bond D.R."/>
        </authorList>
    </citation>
    <scope>NUCLEOTIDE SEQUENCE [LARGE SCALE GENOMIC DNA]</scope>
    <source>
        <strain evidence="1 2">G13</strain>
    </source>
</reference>
<dbReference type="KEGG" id="gpi:GPICK_05400"/>
<evidence type="ECO:0000313" key="2">
    <source>
        <dbReference type="Proteomes" id="UP000057609"/>
    </source>
</evidence>
<keyword evidence="2" id="KW-1185">Reference proteome</keyword>
<evidence type="ECO:0000313" key="1">
    <source>
        <dbReference type="EMBL" id="AJE02877.1"/>
    </source>
</evidence>
<dbReference type="AlphaFoldDB" id="A0A0B5B8K6"/>
<protein>
    <submittedName>
        <fullName evidence="1">Uncharacterized protein</fullName>
    </submittedName>
</protein>
<sequence>MQTIPIALAEPDMVLARPVTRVDAPQGPPICGKGTVLTVSLIERLRNQGIRMLTVEGRPVAMEGEKSLDELLAELDRRFSKVETVPLMQRLKGMYRTLIIRSMGGGID</sequence>
<name>A0A0B5B8K6_9BACT</name>
<organism evidence="1 2">
    <name type="scientific">Geobacter pickeringii</name>
    <dbReference type="NCBI Taxonomy" id="345632"/>
    <lineage>
        <taxon>Bacteria</taxon>
        <taxon>Pseudomonadati</taxon>
        <taxon>Thermodesulfobacteriota</taxon>
        <taxon>Desulfuromonadia</taxon>
        <taxon>Geobacterales</taxon>
        <taxon>Geobacteraceae</taxon>
        <taxon>Geobacter</taxon>
    </lineage>
</organism>
<dbReference type="HOGENOM" id="CLU_173920_0_0_7"/>
<proteinExistence type="predicted"/>
<dbReference type="EMBL" id="CP009788">
    <property type="protein sequence ID" value="AJE02877.1"/>
    <property type="molecule type" value="Genomic_DNA"/>
</dbReference>
<dbReference type="RefSeq" id="WP_039741144.1">
    <property type="nucleotide sequence ID" value="NZ_CP009788.1"/>
</dbReference>